<dbReference type="InterPro" id="IPR036691">
    <property type="entry name" value="Endo/exonu/phosph_ase_sf"/>
</dbReference>
<keyword evidence="2" id="KW-0378">Hydrolase</keyword>
<dbReference type="InterPro" id="IPR005135">
    <property type="entry name" value="Endo/exonuclease/phosphatase"/>
</dbReference>
<dbReference type="Gene3D" id="3.60.10.10">
    <property type="entry name" value="Endonuclease/exonuclease/phosphatase"/>
    <property type="match status" value="1"/>
</dbReference>
<proteinExistence type="predicted"/>
<comment type="caution">
    <text evidence="2">The sequence shown here is derived from an EMBL/GenBank/DDBJ whole genome shotgun (WGS) entry which is preliminary data.</text>
</comment>
<keyword evidence="2" id="KW-0540">Nuclease</keyword>
<dbReference type="Proteomes" id="UP000284407">
    <property type="component" value="Unassembled WGS sequence"/>
</dbReference>
<sequence>MTHSLSCITWNIHRGRGSDRLVDPERILDVLSREVWHIGTDALILQEADAETDNQAGVVDPEKIERVTGLRHLQTARALRSTDTSHGFLGVVVYLHPDIVIERVQLVDLPGHCARGAVVADVKKAGIPVRLVATHLSLAQWLRVMQMRTLGQFLQRFDPRQTVVCGDLNEWRFWGGFAFGRAVTGLDLSGPALRSFPVRMPLLPLDRVLSTPEGHVSDAQVLDGTGIRAASDHRPLRASVTLGVATSAP</sequence>
<organism evidence="2 3">
    <name type="scientific">Sulfitobacter guttiformis</name>
    <dbReference type="NCBI Taxonomy" id="74349"/>
    <lineage>
        <taxon>Bacteria</taxon>
        <taxon>Pseudomonadati</taxon>
        <taxon>Pseudomonadota</taxon>
        <taxon>Alphaproteobacteria</taxon>
        <taxon>Rhodobacterales</taxon>
        <taxon>Roseobacteraceae</taxon>
        <taxon>Sulfitobacter</taxon>
    </lineage>
</organism>
<evidence type="ECO:0000313" key="3">
    <source>
        <dbReference type="Proteomes" id="UP000284407"/>
    </source>
</evidence>
<evidence type="ECO:0000313" key="2">
    <source>
        <dbReference type="EMBL" id="RKE97575.1"/>
    </source>
</evidence>
<feature type="domain" description="Endonuclease/exonuclease/phosphatase" evidence="1">
    <location>
        <begin position="8"/>
        <end position="233"/>
    </location>
</feature>
<keyword evidence="3" id="KW-1185">Reference proteome</keyword>
<evidence type="ECO:0000259" key="1">
    <source>
        <dbReference type="Pfam" id="PF03372"/>
    </source>
</evidence>
<dbReference type="AlphaFoldDB" id="A0A420DTK8"/>
<dbReference type="EMBL" id="RAQK01000001">
    <property type="protein sequence ID" value="RKE97575.1"/>
    <property type="molecule type" value="Genomic_DNA"/>
</dbReference>
<protein>
    <submittedName>
        <fullName evidence="2">Endonuclease/exonuclease/phosphatase family metal-dependent hydrolase</fullName>
    </submittedName>
</protein>
<dbReference type="OrthoDB" id="9813425at2"/>
<accession>A0A420DTK8</accession>
<dbReference type="SUPFAM" id="SSF56219">
    <property type="entry name" value="DNase I-like"/>
    <property type="match status" value="1"/>
</dbReference>
<keyword evidence="2" id="KW-0255">Endonuclease</keyword>
<dbReference type="Pfam" id="PF03372">
    <property type="entry name" value="Exo_endo_phos"/>
    <property type="match status" value="1"/>
</dbReference>
<dbReference type="GO" id="GO:0004519">
    <property type="term" value="F:endonuclease activity"/>
    <property type="evidence" value="ECO:0007669"/>
    <property type="project" value="UniProtKB-KW"/>
</dbReference>
<keyword evidence="2" id="KW-0269">Exonuclease</keyword>
<dbReference type="GO" id="GO:0004527">
    <property type="term" value="F:exonuclease activity"/>
    <property type="evidence" value="ECO:0007669"/>
    <property type="project" value="UniProtKB-KW"/>
</dbReference>
<dbReference type="STRING" id="1443111.Z949_249"/>
<dbReference type="RefSeq" id="WP_025060964.1">
    <property type="nucleotide sequence ID" value="NZ_RAQK01000001.1"/>
</dbReference>
<reference evidence="2 3" key="1">
    <citation type="submission" date="2018-09" db="EMBL/GenBank/DDBJ databases">
        <title>Genomic Encyclopedia of Archaeal and Bacterial Type Strains, Phase II (KMG-II): from individual species to whole genera.</title>
        <authorList>
            <person name="Goeker M."/>
        </authorList>
    </citation>
    <scope>NUCLEOTIDE SEQUENCE [LARGE SCALE GENOMIC DNA]</scope>
    <source>
        <strain evidence="2 3">DSM 11458</strain>
    </source>
</reference>
<name>A0A420DTK8_9RHOB</name>
<gene>
    <name evidence="2" type="ORF">C8N30_2186</name>
</gene>